<feature type="domain" description="DUF1707" evidence="2">
    <location>
        <begin position="13"/>
        <end position="58"/>
    </location>
</feature>
<dbReference type="OMA" id="FWGGGEI"/>
<gene>
    <name evidence="4" type="ORF">DGD08_03600</name>
</gene>
<name>A0A3D4V6K3_9BACT</name>
<dbReference type="Pfam" id="PF09922">
    <property type="entry name" value="LiaF-like_C"/>
    <property type="match status" value="1"/>
</dbReference>
<evidence type="ECO:0000259" key="2">
    <source>
        <dbReference type="Pfam" id="PF08044"/>
    </source>
</evidence>
<evidence type="ECO:0000259" key="3">
    <source>
        <dbReference type="Pfam" id="PF09922"/>
    </source>
</evidence>
<dbReference type="AlphaFoldDB" id="A0A3D4V6K3"/>
<dbReference type="EMBL" id="DPIY01000004">
    <property type="protein sequence ID" value="HCT56278.1"/>
    <property type="molecule type" value="Genomic_DNA"/>
</dbReference>
<feature type="domain" description="Cell wall-active antibiotics response LiaF-like C-terminal" evidence="3">
    <location>
        <begin position="100"/>
        <end position="166"/>
    </location>
</feature>
<dbReference type="PANTHER" id="PTHR40763">
    <property type="entry name" value="MEMBRANE PROTEIN-RELATED"/>
    <property type="match status" value="1"/>
</dbReference>
<dbReference type="Proteomes" id="UP000264071">
    <property type="component" value="Unassembled WGS sequence"/>
</dbReference>
<organism evidence="4 5">
    <name type="scientific">Gemmatimonas aurantiaca</name>
    <dbReference type="NCBI Taxonomy" id="173480"/>
    <lineage>
        <taxon>Bacteria</taxon>
        <taxon>Pseudomonadati</taxon>
        <taxon>Gemmatimonadota</taxon>
        <taxon>Gemmatimonadia</taxon>
        <taxon>Gemmatimonadales</taxon>
        <taxon>Gemmatimonadaceae</taxon>
        <taxon>Gemmatimonas</taxon>
    </lineage>
</organism>
<evidence type="ECO:0000313" key="4">
    <source>
        <dbReference type="EMBL" id="HCT56278.1"/>
    </source>
</evidence>
<feature type="region of interest" description="Disordered" evidence="1">
    <location>
        <begin position="193"/>
        <end position="219"/>
    </location>
</feature>
<dbReference type="InterPro" id="IPR012551">
    <property type="entry name" value="DUF1707_SHOCT-like"/>
</dbReference>
<protein>
    <submittedName>
        <fullName evidence="4">DUF1707 and DUF2154 domain-containing protein</fullName>
    </submittedName>
</protein>
<sequence>MNDSYAPVGVQPAHRDRVVQLLSVAFANDRLSMDQLDDRLAAVYRAQSLGELEMLLVDPTDPARSLAMEAAVTRVASPAVVPERGVAAAIMGGFQREGPWIVPRHLKVTAIMGGGELDLREARLGPGVTEIEIFTFWGGVEIIVPDGVRVDIVGMAFMGGFTVKGGSATDDPHAPVLRVSGLAVMGGVDVRRKDRGRQGEKRYKQALDRAKRVRDRDGY</sequence>
<comment type="caution">
    <text evidence="4">The sequence shown here is derived from an EMBL/GenBank/DDBJ whole genome shotgun (WGS) entry which is preliminary data.</text>
</comment>
<dbReference type="Pfam" id="PF08044">
    <property type="entry name" value="DUF1707"/>
    <property type="match status" value="1"/>
</dbReference>
<dbReference type="PANTHER" id="PTHR40763:SF4">
    <property type="entry name" value="DUF1707 DOMAIN-CONTAINING PROTEIN"/>
    <property type="match status" value="1"/>
</dbReference>
<accession>A0A3D4V6K3</accession>
<reference evidence="4 5" key="1">
    <citation type="journal article" date="2018" name="Nat. Biotechnol.">
        <title>A standardized bacterial taxonomy based on genome phylogeny substantially revises the tree of life.</title>
        <authorList>
            <person name="Parks D.H."/>
            <person name="Chuvochina M."/>
            <person name="Waite D.W."/>
            <person name="Rinke C."/>
            <person name="Skarshewski A."/>
            <person name="Chaumeil P.A."/>
            <person name="Hugenholtz P."/>
        </authorList>
    </citation>
    <scope>NUCLEOTIDE SEQUENCE [LARGE SCALE GENOMIC DNA]</scope>
    <source>
        <strain evidence="4">UBA8844</strain>
    </source>
</reference>
<evidence type="ECO:0000313" key="5">
    <source>
        <dbReference type="Proteomes" id="UP000264071"/>
    </source>
</evidence>
<evidence type="ECO:0000256" key="1">
    <source>
        <dbReference type="SAM" id="MobiDB-lite"/>
    </source>
</evidence>
<proteinExistence type="predicted"/>
<dbReference type="InterPro" id="IPR024425">
    <property type="entry name" value="LiaF-like_C"/>
</dbReference>